<feature type="transmembrane region" description="Helical" evidence="2">
    <location>
        <begin position="199"/>
        <end position="221"/>
    </location>
</feature>
<proteinExistence type="inferred from homology"/>
<dbReference type="InterPro" id="IPR008075">
    <property type="entry name" value="LIMR"/>
</dbReference>
<dbReference type="GO" id="GO:0004888">
    <property type="term" value="F:transmembrane signaling receptor activity"/>
    <property type="evidence" value="ECO:0007669"/>
    <property type="project" value="TreeGrafter"/>
</dbReference>
<dbReference type="PRINTS" id="PR01692">
    <property type="entry name" value="LIPOCALINIMR"/>
</dbReference>
<dbReference type="Pfam" id="PF04791">
    <property type="entry name" value="LMBR1"/>
    <property type="match status" value="1"/>
</dbReference>
<keyword evidence="2" id="KW-0472">Membrane</keyword>
<gene>
    <name evidence="3" type="ORF">CAUJ_LOCUS1690</name>
</gene>
<keyword evidence="4" id="KW-1185">Reference proteome</keyword>
<protein>
    <submittedName>
        <fullName evidence="3">Uncharacterized protein</fullName>
    </submittedName>
</protein>
<keyword evidence="2" id="KW-0812">Transmembrane</keyword>
<dbReference type="AlphaFoldDB" id="A0A8S1GS90"/>
<dbReference type="Proteomes" id="UP000835052">
    <property type="component" value="Unassembled WGS sequence"/>
</dbReference>
<dbReference type="PANTHER" id="PTHR12625">
    <property type="entry name" value="LIPOCALIN-1 INTERACTING MEMBRANE RECEPTOR LIMR"/>
    <property type="match status" value="1"/>
</dbReference>
<dbReference type="OrthoDB" id="5596951at2759"/>
<dbReference type="InterPro" id="IPR006876">
    <property type="entry name" value="LMBR1-like_membr_prot"/>
</dbReference>
<evidence type="ECO:0000256" key="2">
    <source>
        <dbReference type="SAM" id="Phobius"/>
    </source>
</evidence>
<evidence type="ECO:0000313" key="3">
    <source>
        <dbReference type="EMBL" id="CAD6185771.1"/>
    </source>
</evidence>
<reference evidence="3" key="1">
    <citation type="submission" date="2020-10" db="EMBL/GenBank/DDBJ databases">
        <authorList>
            <person name="Kikuchi T."/>
        </authorList>
    </citation>
    <scope>NUCLEOTIDE SEQUENCE</scope>
    <source>
        <strain evidence="3">NKZ352</strain>
    </source>
</reference>
<organism evidence="3 4">
    <name type="scientific">Caenorhabditis auriculariae</name>
    <dbReference type="NCBI Taxonomy" id="2777116"/>
    <lineage>
        <taxon>Eukaryota</taxon>
        <taxon>Metazoa</taxon>
        <taxon>Ecdysozoa</taxon>
        <taxon>Nematoda</taxon>
        <taxon>Chromadorea</taxon>
        <taxon>Rhabditida</taxon>
        <taxon>Rhabditina</taxon>
        <taxon>Rhabditomorpha</taxon>
        <taxon>Rhabditoidea</taxon>
        <taxon>Rhabditidae</taxon>
        <taxon>Peloderinae</taxon>
        <taxon>Caenorhabditis</taxon>
    </lineage>
</organism>
<comment type="caution">
    <text evidence="3">The sequence shown here is derived from an EMBL/GenBank/DDBJ whole genome shotgun (WGS) entry which is preliminary data.</text>
</comment>
<evidence type="ECO:0000256" key="1">
    <source>
        <dbReference type="ARBA" id="ARBA00010487"/>
    </source>
</evidence>
<dbReference type="PANTHER" id="PTHR12625:SF0">
    <property type="entry name" value="PROTEIN LILIPOD"/>
    <property type="match status" value="1"/>
</dbReference>
<accession>A0A8S1GS90</accession>
<keyword evidence="2" id="KW-1133">Transmembrane helix</keyword>
<dbReference type="GO" id="GO:0005886">
    <property type="term" value="C:plasma membrane"/>
    <property type="evidence" value="ECO:0007669"/>
    <property type="project" value="TreeGrafter"/>
</dbReference>
<comment type="similarity">
    <text evidence="1">Belongs to the LIMR family.</text>
</comment>
<feature type="transmembrane region" description="Helical" evidence="2">
    <location>
        <begin position="65"/>
        <end position="92"/>
    </location>
</feature>
<feature type="transmembrane region" description="Helical" evidence="2">
    <location>
        <begin position="156"/>
        <end position="179"/>
    </location>
</feature>
<sequence>MCQSLEGPRRSHSDEAIWKPAAALCVKVVPEGFLRRVRDWFSSLFVISPDSRSGRLLSFINGLKFPTAIVLMLVLTSISLLMVTINTLKLMFGFRSLPVYAQFIEVQTRHKYGLFGAFVEILIILYIIATSFIGLYSLPLMRRIRPRVGETSMTAVIINSSIVLVASSALPVIVNTLGLTTFDLLGAFSSLEWLSSFRIVLAYNLLFITLSLAHLFTQLTAPMRREILRRLNMVRYRIREWRTPAPSDRKMD</sequence>
<dbReference type="EMBL" id="CAJGYM010000003">
    <property type="protein sequence ID" value="CAD6185771.1"/>
    <property type="molecule type" value="Genomic_DNA"/>
</dbReference>
<dbReference type="GO" id="GO:0007165">
    <property type="term" value="P:signal transduction"/>
    <property type="evidence" value="ECO:0007669"/>
    <property type="project" value="TreeGrafter"/>
</dbReference>
<evidence type="ECO:0000313" key="4">
    <source>
        <dbReference type="Proteomes" id="UP000835052"/>
    </source>
</evidence>
<name>A0A8S1GS90_9PELO</name>
<feature type="transmembrane region" description="Helical" evidence="2">
    <location>
        <begin position="112"/>
        <end position="136"/>
    </location>
</feature>